<comment type="caution">
    <text evidence="1">The sequence shown here is derived from an EMBL/GenBank/DDBJ whole genome shotgun (WGS) entry which is preliminary data.</text>
</comment>
<dbReference type="EMBL" id="AWGB01000096">
    <property type="protein sequence ID" value="ESQ80297.1"/>
    <property type="molecule type" value="Genomic_DNA"/>
</dbReference>
<dbReference type="AlphaFoldDB" id="V4NEI3"/>
<dbReference type="STRING" id="1121022.GCA_000376105_02651"/>
<dbReference type="eggNOG" id="ENOG503348Z">
    <property type="taxonomic scope" value="Bacteria"/>
</dbReference>
<sequence length="125" mass="12250">MGIVYDPSKPGSVAEKDEIMGSIGAGMTAGSATIVGKPVDASSLGAAGDVYALYLTHGVNYAAVGAAGKAKKVLTISADMGCVNSGACVMGVAADPKVGITVNHSAAAAIGAAFKAAFKMMIKEI</sequence>
<evidence type="ECO:0000313" key="2">
    <source>
        <dbReference type="Proteomes" id="UP000017837"/>
    </source>
</evidence>
<dbReference type="Proteomes" id="UP000017837">
    <property type="component" value="Unassembled WGS sequence"/>
</dbReference>
<protein>
    <submittedName>
        <fullName evidence="1">Uncharacterized protein</fullName>
    </submittedName>
</protein>
<dbReference type="PATRIC" id="fig|1121022.4.peg.4574"/>
<gene>
    <name evidence="1" type="ORF">ABENE_22340</name>
</gene>
<keyword evidence="2" id="KW-1185">Reference proteome</keyword>
<dbReference type="RefSeq" id="WP_018082316.1">
    <property type="nucleotide sequence ID" value="NZ_AQWM01000012.1"/>
</dbReference>
<evidence type="ECO:0000313" key="1">
    <source>
        <dbReference type="EMBL" id="ESQ80297.1"/>
    </source>
</evidence>
<proteinExistence type="predicted"/>
<reference evidence="1 2" key="1">
    <citation type="journal article" date="2014" name="Nature">
        <title>Sequential evolution of bacterial morphology by co-option of a developmental regulator.</title>
        <authorList>
            <person name="Jiang C."/>
            <person name="Brown P.J."/>
            <person name="Ducret A."/>
            <person name="Brun Y.V."/>
        </authorList>
    </citation>
    <scope>NUCLEOTIDE SEQUENCE [LARGE SCALE GENOMIC DNA]</scope>
    <source>
        <strain evidence="1 2">DSM 16100</strain>
    </source>
</reference>
<organism evidence="1 2">
    <name type="scientific">Asticcacaulis benevestitus DSM 16100 = ATCC BAA-896</name>
    <dbReference type="NCBI Taxonomy" id="1121022"/>
    <lineage>
        <taxon>Bacteria</taxon>
        <taxon>Pseudomonadati</taxon>
        <taxon>Pseudomonadota</taxon>
        <taxon>Alphaproteobacteria</taxon>
        <taxon>Caulobacterales</taxon>
        <taxon>Caulobacteraceae</taxon>
        <taxon>Asticcacaulis</taxon>
    </lineage>
</organism>
<accession>V4NEI3</accession>
<name>V4NEI3_9CAUL</name>